<dbReference type="InterPro" id="IPR011766">
    <property type="entry name" value="TPP_enzyme_TPP-bd"/>
</dbReference>
<evidence type="ECO:0000259" key="3">
    <source>
        <dbReference type="Pfam" id="PF02775"/>
    </source>
</evidence>
<dbReference type="InterPro" id="IPR029035">
    <property type="entry name" value="DHS-like_NAD/FAD-binding_dom"/>
</dbReference>
<dbReference type="Gene3D" id="3.40.50.1220">
    <property type="entry name" value="TPP-binding domain"/>
    <property type="match status" value="1"/>
</dbReference>
<dbReference type="GO" id="GO:0009097">
    <property type="term" value="P:isoleucine biosynthetic process"/>
    <property type="evidence" value="ECO:0007669"/>
    <property type="project" value="TreeGrafter"/>
</dbReference>
<organism evidence="5 6">
    <name type="scientific">Actinospica durhamensis</name>
    <dbReference type="NCBI Taxonomy" id="1508375"/>
    <lineage>
        <taxon>Bacteria</taxon>
        <taxon>Bacillati</taxon>
        <taxon>Actinomycetota</taxon>
        <taxon>Actinomycetes</taxon>
        <taxon>Catenulisporales</taxon>
        <taxon>Actinospicaceae</taxon>
        <taxon>Actinospica</taxon>
    </lineage>
</organism>
<dbReference type="Gene3D" id="3.40.50.970">
    <property type="match status" value="2"/>
</dbReference>
<gene>
    <name evidence="5" type="ORF">KDL01_07075</name>
</gene>
<evidence type="ECO:0000256" key="2">
    <source>
        <dbReference type="ARBA" id="ARBA00023052"/>
    </source>
</evidence>
<evidence type="ECO:0000256" key="1">
    <source>
        <dbReference type="ARBA" id="ARBA00007812"/>
    </source>
</evidence>
<protein>
    <submittedName>
        <fullName evidence="5">Thiamine pyrophosphate-binding protein</fullName>
    </submittedName>
</protein>
<dbReference type="GO" id="GO:0003984">
    <property type="term" value="F:acetolactate synthase activity"/>
    <property type="evidence" value="ECO:0007669"/>
    <property type="project" value="TreeGrafter"/>
</dbReference>
<dbReference type="AlphaFoldDB" id="A0A941ELD6"/>
<dbReference type="PANTHER" id="PTHR18968:SF13">
    <property type="entry name" value="ACETOLACTATE SYNTHASE CATALYTIC SUBUNIT, MITOCHONDRIAL"/>
    <property type="match status" value="1"/>
</dbReference>
<evidence type="ECO:0000259" key="4">
    <source>
        <dbReference type="Pfam" id="PF02776"/>
    </source>
</evidence>
<comment type="caution">
    <text evidence="5">The sequence shown here is derived from an EMBL/GenBank/DDBJ whole genome shotgun (WGS) entry which is preliminary data.</text>
</comment>
<dbReference type="Proteomes" id="UP000675781">
    <property type="component" value="Unassembled WGS sequence"/>
</dbReference>
<reference evidence="5" key="1">
    <citation type="submission" date="2021-04" db="EMBL/GenBank/DDBJ databases">
        <title>Genome based classification of Actinospica acidithermotolerans sp. nov., an actinobacterium isolated from an Indonesian hot spring.</title>
        <authorList>
            <person name="Kusuma A.B."/>
            <person name="Putra K.E."/>
            <person name="Nafisah S."/>
            <person name="Loh J."/>
            <person name="Nouioui I."/>
            <person name="Goodfellow M."/>
        </authorList>
    </citation>
    <scope>NUCLEOTIDE SEQUENCE</scope>
    <source>
        <strain evidence="5">CSCA 57</strain>
    </source>
</reference>
<dbReference type="GO" id="GO:0030976">
    <property type="term" value="F:thiamine pyrophosphate binding"/>
    <property type="evidence" value="ECO:0007669"/>
    <property type="project" value="InterPro"/>
</dbReference>
<dbReference type="GO" id="GO:0050660">
    <property type="term" value="F:flavin adenine dinucleotide binding"/>
    <property type="evidence" value="ECO:0007669"/>
    <property type="project" value="TreeGrafter"/>
</dbReference>
<feature type="domain" description="Thiamine pyrophosphate enzyme TPP-binding" evidence="3">
    <location>
        <begin position="426"/>
        <end position="561"/>
    </location>
</feature>
<keyword evidence="2" id="KW-0786">Thiamine pyrophosphate</keyword>
<name>A0A941ELD6_9ACTN</name>
<dbReference type="SUPFAM" id="SSF52467">
    <property type="entry name" value="DHS-like NAD/FAD-binding domain"/>
    <property type="match status" value="1"/>
</dbReference>
<dbReference type="CDD" id="cd07035">
    <property type="entry name" value="TPP_PYR_POX_like"/>
    <property type="match status" value="1"/>
</dbReference>
<dbReference type="Pfam" id="PF02775">
    <property type="entry name" value="TPP_enzyme_C"/>
    <property type="match status" value="1"/>
</dbReference>
<dbReference type="InterPro" id="IPR029061">
    <property type="entry name" value="THDP-binding"/>
</dbReference>
<dbReference type="GO" id="GO:0005948">
    <property type="term" value="C:acetolactate synthase complex"/>
    <property type="evidence" value="ECO:0007669"/>
    <property type="project" value="TreeGrafter"/>
</dbReference>
<proteinExistence type="inferred from homology"/>
<dbReference type="InterPro" id="IPR012001">
    <property type="entry name" value="Thiamin_PyroP_enz_TPP-bd_dom"/>
</dbReference>
<dbReference type="GO" id="GO:0000287">
    <property type="term" value="F:magnesium ion binding"/>
    <property type="evidence" value="ECO:0007669"/>
    <property type="project" value="UniProtKB-ARBA"/>
</dbReference>
<dbReference type="EMBL" id="JAGSOG010000021">
    <property type="protein sequence ID" value="MBR7833018.1"/>
    <property type="molecule type" value="Genomic_DNA"/>
</dbReference>
<accession>A0A941ELD6</accession>
<feature type="domain" description="Thiamine pyrophosphate enzyme N-terminal TPP-binding" evidence="4">
    <location>
        <begin position="2"/>
        <end position="97"/>
    </location>
</feature>
<keyword evidence="6" id="KW-1185">Reference proteome</keyword>
<comment type="similarity">
    <text evidence="1">Belongs to the TPP enzyme family.</text>
</comment>
<dbReference type="CDD" id="cd00568">
    <property type="entry name" value="TPP_enzymes"/>
    <property type="match status" value="1"/>
</dbReference>
<evidence type="ECO:0000313" key="6">
    <source>
        <dbReference type="Proteomes" id="UP000675781"/>
    </source>
</evidence>
<dbReference type="InterPro" id="IPR045229">
    <property type="entry name" value="TPP_enz"/>
</dbReference>
<dbReference type="GO" id="GO:0009099">
    <property type="term" value="P:L-valine biosynthetic process"/>
    <property type="evidence" value="ECO:0007669"/>
    <property type="project" value="TreeGrafter"/>
</dbReference>
<dbReference type="PANTHER" id="PTHR18968">
    <property type="entry name" value="THIAMINE PYROPHOSPHATE ENZYMES"/>
    <property type="match status" value="1"/>
</dbReference>
<sequence>MVAAGVAEVFAYPGTSELALCDAVAEHADQLRLVNGRGDTESAFMAAGASLLRPNRGAAILHGARGLTNAAGAVADARRNEAGTVFFVGLATTASAPFLPPHGEPDLLGGMSAFADWVWQAPAVPGDEAERQVAAAEFVASVRRAFAAAAGPPSRPALFGLPQDVAEQRWIPAALLESAAPQVPAQPRRASEQDETLTDAVGVLAKAQRPLFLVDDYALRFPGIHGALDRISRATGALVLQVRYRRGPMMFERLRNERVANFAGWLEPRSEAHRRLLESCDLLVTVEDRNIYERVVGKLPAGPKIALNTDPAKVHKNGYLGAADSLIVGDPAASLDRLLTALAEIGVTGRPLWCPLADALDEGPGPEPADPSVVAGRRMLTRTLAEALSGWERPVLVDDSQMFGGLLSDHYDEFPVKLRAFGGHGGFVGSGLSLATGLALGEPDARVLCTLGDQAFTNSFQGLVAAVEQRARVLFVVCNNGRSVSLTKQAKASFGAAPRDYLDNVAGFEYRALAEAIGVHAASVSVPIGAADQDRVRAGTDELAVLLGKAAQIDGPALVEVVVPSDPAVWRGIWITTGFERSGTTV</sequence>
<dbReference type="SUPFAM" id="SSF52518">
    <property type="entry name" value="Thiamin diphosphate-binding fold (THDP-binding)"/>
    <property type="match status" value="2"/>
</dbReference>
<dbReference type="Pfam" id="PF02776">
    <property type="entry name" value="TPP_enzyme_N"/>
    <property type="match status" value="1"/>
</dbReference>
<evidence type="ECO:0000313" key="5">
    <source>
        <dbReference type="EMBL" id="MBR7833018.1"/>
    </source>
</evidence>